<evidence type="ECO:0000313" key="1">
    <source>
        <dbReference type="EMBL" id="MPC90960.1"/>
    </source>
</evidence>
<proteinExistence type="predicted"/>
<gene>
    <name evidence="1" type="ORF">E2C01_085968</name>
</gene>
<evidence type="ECO:0000313" key="2">
    <source>
        <dbReference type="Proteomes" id="UP000324222"/>
    </source>
</evidence>
<organism evidence="1 2">
    <name type="scientific">Portunus trituberculatus</name>
    <name type="common">Swimming crab</name>
    <name type="synonym">Neptunus trituberculatus</name>
    <dbReference type="NCBI Taxonomy" id="210409"/>
    <lineage>
        <taxon>Eukaryota</taxon>
        <taxon>Metazoa</taxon>
        <taxon>Ecdysozoa</taxon>
        <taxon>Arthropoda</taxon>
        <taxon>Crustacea</taxon>
        <taxon>Multicrustacea</taxon>
        <taxon>Malacostraca</taxon>
        <taxon>Eumalacostraca</taxon>
        <taxon>Eucarida</taxon>
        <taxon>Decapoda</taxon>
        <taxon>Pleocyemata</taxon>
        <taxon>Brachyura</taxon>
        <taxon>Eubrachyura</taxon>
        <taxon>Portunoidea</taxon>
        <taxon>Portunidae</taxon>
        <taxon>Portuninae</taxon>
        <taxon>Portunus</taxon>
    </lineage>
</organism>
<dbReference type="Proteomes" id="UP000324222">
    <property type="component" value="Unassembled WGS sequence"/>
</dbReference>
<dbReference type="EMBL" id="VSRR010086127">
    <property type="protein sequence ID" value="MPC90960.1"/>
    <property type="molecule type" value="Genomic_DNA"/>
</dbReference>
<comment type="caution">
    <text evidence="1">The sequence shown here is derived from an EMBL/GenBank/DDBJ whole genome shotgun (WGS) entry which is preliminary data.</text>
</comment>
<accession>A0A5B7J2H0</accession>
<sequence length="93" mass="9979">MGAPESLYLPGARRRVQCGSVRCYYRPELRLQTAIINAAALTPCPGTSRVSQDVALARIHTLLPTPPLLPSGLPHLPCCSRLPSLPHLTSPAN</sequence>
<keyword evidence="2" id="KW-1185">Reference proteome</keyword>
<name>A0A5B7J2H0_PORTR</name>
<reference evidence="1 2" key="1">
    <citation type="submission" date="2019-05" db="EMBL/GenBank/DDBJ databases">
        <title>Another draft genome of Portunus trituberculatus and its Hox gene families provides insights of decapod evolution.</title>
        <authorList>
            <person name="Jeong J.-H."/>
            <person name="Song I."/>
            <person name="Kim S."/>
            <person name="Choi T."/>
            <person name="Kim D."/>
            <person name="Ryu S."/>
            <person name="Kim W."/>
        </authorList>
    </citation>
    <scope>NUCLEOTIDE SEQUENCE [LARGE SCALE GENOMIC DNA]</scope>
    <source>
        <tissue evidence="1">Muscle</tissue>
    </source>
</reference>
<protein>
    <submittedName>
        <fullName evidence="1">Uncharacterized protein</fullName>
    </submittedName>
</protein>
<dbReference type="AlphaFoldDB" id="A0A5B7J2H0"/>